<keyword evidence="3" id="KW-0812">Transmembrane</keyword>
<dbReference type="RefSeq" id="WP_171225901.1">
    <property type="nucleotide sequence ID" value="NZ_CP053085.1"/>
</dbReference>
<keyword evidence="3" id="KW-1133">Transmembrane helix</keyword>
<feature type="region of interest" description="Disordered" evidence="2">
    <location>
        <begin position="1"/>
        <end position="26"/>
    </location>
</feature>
<dbReference type="SUPFAM" id="SSF160544">
    <property type="entry name" value="EscU C-terminal domain-like"/>
    <property type="match status" value="1"/>
</dbReference>
<evidence type="ECO:0000256" key="2">
    <source>
        <dbReference type="SAM" id="MobiDB-lite"/>
    </source>
</evidence>
<organism evidence="4 5">
    <name type="scientific">Gemmatimonas groenlandica</name>
    <dbReference type="NCBI Taxonomy" id="2732249"/>
    <lineage>
        <taxon>Bacteria</taxon>
        <taxon>Pseudomonadati</taxon>
        <taxon>Gemmatimonadota</taxon>
        <taxon>Gemmatimonadia</taxon>
        <taxon>Gemmatimonadales</taxon>
        <taxon>Gemmatimonadaceae</taxon>
        <taxon>Gemmatimonas</taxon>
    </lineage>
</organism>
<feature type="transmembrane region" description="Helical" evidence="3">
    <location>
        <begin position="188"/>
        <end position="212"/>
    </location>
</feature>
<evidence type="ECO:0000256" key="1">
    <source>
        <dbReference type="ARBA" id="ARBA00010690"/>
    </source>
</evidence>
<dbReference type="PRINTS" id="PR00950">
    <property type="entry name" value="TYPE3IMSPROT"/>
</dbReference>
<reference evidence="4 5" key="1">
    <citation type="submission" date="2020-05" db="EMBL/GenBank/DDBJ databases">
        <title>Complete genome sequence of Gemmatimonas greenlandica TET16.</title>
        <authorList>
            <person name="Zeng Y."/>
        </authorList>
    </citation>
    <scope>NUCLEOTIDE SEQUENCE [LARGE SCALE GENOMIC DNA]</scope>
    <source>
        <strain evidence="4 5">TET16</strain>
    </source>
</reference>
<dbReference type="Gene3D" id="3.40.1690.10">
    <property type="entry name" value="secretion proteins EscU"/>
    <property type="match status" value="1"/>
</dbReference>
<dbReference type="Proteomes" id="UP000500938">
    <property type="component" value="Chromosome"/>
</dbReference>
<feature type="transmembrane region" description="Helical" evidence="3">
    <location>
        <begin position="85"/>
        <end position="107"/>
    </location>
</feature>
<evidence type="ECO:0000313" key="4">
    <source>
        <dbReference type="EMBL" id="QJR36469.1"/>
    </source>
</evidence>
<keyword evidence="5" id="KW-1185">Reference proteome</keyword>
<dbReference type="InterPro" id="IPR006135">
    <property type="entry name" value="T3SS_substrate_exporter"/>
</dbReference>
<dbReference type="PANTHER" id="PTHR30531">
    <property type="entry name" value="FLAGELLAR BIOSYNTHETIC PROTEIN FLHB"/>
    <property type="match status" value="1"/>
</dbReference>
<feature type="transmembrane region" description="Helical" evidence="3">
    <location>
        <begin position="33"/>
        <end position="54"/>
    </location>
</feature>
<dbReference type="EMBL" id="CP053085">
    <property type="protein sequence ID" value="QJR36469.1"/>
    <property type="molecule type" value="Genomic_DNA"/>
</dbReference>
<proteinExistence type="inferred from homology"/>
<dbReference type="AlphaFoldDB" id="A0A6M4IRV1"/>
<comment type="similarity">
    <text evidence="1">Belongs to the type III secretion exporter family.</text>
</comment>
<dbReference type="PANTHER" id="PTHR30531:SF12">
    <property type="entry name" value="FLAGELLAR BIOSYNTHETIC PROTEIN FLHB"/>
    <property type="match status" value="1"/>
</dbReference>
<dbReference type="GO" id="GO:0009306">
    <property type="term" value="P:protein secretion"/>
    <property type="evidence" value="ECO:0007669"/>
    <property type="project" value="InterPro"/>
</dbReference>
<name>A0A6M4IRV1_9BACT</name>
<accession>A0A6M4IRV1</accession>
<feature type="compositionally biased region" description="Basic and acidic residues" evidence="2">
    <location>
        <begin position="1"/>
        <end position="23"/>
    </location>
</feature>
<gene>
    <name evidence="4" type="ORF">HKW67_13625</name>
</gene>
<dbReference type="InterPro" id="IPR029025">
    <property type="entry name" value="T3SS_substrate_exporter_C"/>
</dbReference>
<dbReference type="Pfam" id="PF01312">
    <property type="entry name" value="Bac_export_2"/>
    <property type="match status" value="1"/>
</dbReference>
<dbReference type="Gene3D" id="6.10.250.2080">
    <property type="match status" value="1"/>
</dbReference>
<dbReference type="GO" id="GO:0005886">
    <property type="term" value="C:plasma membrane"/>
    <property type="evidence" value="ECO:0007669"/>
    <property type="project" value="TreeGrafter"/>
</dbReference>
<evidence type="ECO:0000313" key="5">
    <source>
        <dbReference type="Proteomes" id="UP000500938"/>
    </source>
</evidence>
<sequence>MSDSDSGEKTEAPSGKKLEDARNKGQIAKSPELTTAAFLLGSTLTMTMAGPPLWQFLLDTMGNTLANAGDLERGGTSAIPFLQALGFRTIVAMVGMMAALAVIAIAVQAMQTGGLLTTETLTPKFSRINPMNNLGRLLGKQSIVELVKALLKLSIVAWAVYSTLADAWPDVQGLALDKSPAALMQVVGKYAIALLKNAGLMFLVLALADFAWQKYSTTESLKMTKQEVKEEAKSQEGNQEIKGRRRQIGRERIRRQMFAEVPKADVVIVNPVHIAIAIKYDPNVAPAPYVVAIGQRKIALRIKELAFKHNVPVIENIPLARALIVVAKVGTVIPVEMYLAVAEVLAFVMRQRERFGASWRGTAAA</sequence>
<protein>
    <submittedName>
        <fullName evidence="4">EscU/YscU/HrcU family type III secretion system export apparatus switch protein</fullName>
    </submittedName>
</protein>
<dbReference type="KEGG" id="ggr:HKW67_13625"/>
<evidence type="ECO:0000256" key="3">
    <source>
        <dbReference type="SAM" id="Phobius"/>
    </source>
</evidence>
<keyword evidence="3" id="KW-0472">Membrane</keyword>